<dbReference type="SUPFAM" id="SSF81383">
    <property type="entry name" value="F-box domain"/>
    <property type="match status" value="1"/>
</dbReference>
<dbReference type="InterPro" id="IPR032675">
    <property type="entry name" value="LRR_dom_sf"/>
</dbReference>
<dbReference type="SUPFAM" id="SSF52058">
    <property type="entry name" value="L domain-like"/>
    <property type="match status" value="1"/>
</dbReference>
<dbReference type="Pfam" id="PF00646">
    <property type="entry name" value="F-box"/>
    <property type="match status" value="1"/>
</dbReference>
<feature type="domain" description="F-box" evidence="2">
    <location>
        <begin position="27"/>
        <end position="80"/>
    </location>
</feature>
<gene>
    <name evidence="4 5" type="primary">LOC111241825</name>
</gene>
<evidence type="ECO:0000313" key="4">
    <source>
        <dbReference type="RefSeq" id="XP_022637536.1"/>
    </source>
</evidence>
<accession>A0A3Q0F229</accession>
<dbReference type="Gene3D" id="1.20.1280.50">
    <property type="match status" value="1"/>
</dbReference>
<dbReference type="GeneID" id="111241825"/>
<dbReference type="AlphaFoldDB" id="A0A3Q0F229"/>
<evidence type="ECO:0000259" key="2">
    <source>
        <dbReference type="PROSITE" id="PS50181"/>
    </source>
</evidence>
<dbReference type="PROSITE" id="PS50181">
    <property type="entry name" value="FBOX"/>
    <property type="match status" value="1"/>
</dbReference>
<dbReference type="Proteomes" id="UP000087766">
    <property type="component" value="Chromosome 6"/>
</dbReference>
<proteinExistence type="predicted"/>
<dbReference type="InterPro" id="IPR053781">
    <property type="entry name" value="F-box_AtFBL13-like"/>
</dbReference>
<dbReference type="OrthoDB" id="1848700at2759"/>
<dbReference type="InterPro" id="IPR036047">
    <property type="entry name" value="F-box-like_dom_sf"/>
</dbReference>
<dbReference type="InterPro" id="IPR050232">
    <property type="entry name" value="FBL13/AtMIF1-like"/>
</dbReference>
<protein>
    <submittedName>
        <fullName evidence="4 5">FBD-associated F-box protein At1g66320-like isoform X1</fullName>
    </submittedName>
</protein>
<dbReference type="PANTHER" id="PTHR31900:SF30">
    <property type="entry name" value="SUPERFAMILY PROTEIN, PUTATIVE-RELATED"/>
    <property type="match status" value="1"/>
</dbReference>
<evidence type="ECO:0000313" key="5">
    <source>
        <dbReference type="RefSeq" id="XP_022637537.1"/>
    </source>
</evidence>
<dbReference type="RefSeq" id="XP_022637537.1">
    <property type="nucleotide sequence ID" value="XM_022781816.1"/>
</dbReference>
<feature type="region of interest" description="Disordered" evidence="1">
    <location>
        <begin position="1"/>
        <end position="26"/>
    </location>
</feature>
<reference evidence="3" key="1">
    <citation type="journal article" date="2014" name="Nat. Commun.">
        <title>Genome sequence of mungbean and insights into evolution within Vigna species.</title>
        <authorList>
            <person name="Kang Y.J."/>
            <person name="Kim S.K."/>
            <person name="Kim M.Y."/>
            <person name="Lestari P."/>
            <person name="Kim K.H."/>
            <person name="Ha B.K."/>
            <person name="Jun T.H."/>
            <person name="Hwang W.J."/>
            <person name="Lee T."/>
            <person name="Lee J."/>
            <person name="Shim S."/>
            <person name="Yoon M.Y."/>
            <person name="Jang Y.E."/>
            <person name="Han K.S."/>
            <person name="Taeprayoon P."/>
            <person name="Yoon N."/>
            <person name="Somta P."/>
            <person name="Tanya P."/>
            <person name="Kim K.S."/>
            <person name="Gwag J.G."/>
            <person name="Moon J.K."/>
            <person name="Lee Y.H."/>
            <person name="Park B.S."/>
            <person name="Bombarely A."/>
            <person name="Doyle J.J."/>
            <person name="Jackson S.A."/>
            <person name="Schafleitner R."/>
            <person name="Srinives P."/>
            <person name="Varshney R.K."/>
            <person name="Lee S.H."/>
        </authorList>
    </citation>
    <scope>NUCLEOTIDE SEQUENCE [LARGE SCALE GENOMIC DNA]</scope>
    <source>
        <strain evidence="3">cv. VC1973A</strain>
    </source>
</reference>
<organism evidence="3 4">
    <name type="scientific">Vigna radiata var. radiata</name>
    <name type="common">Mung bean</name>
    <name type="synonym">Phaseolus aureus</name>
    <dbReference type="NCBI Taxonomy" id="3916"/>
    <lineage>
        <taxon>Eukaryota</taxon>
        <taxon>Viridiplantae</taxon>
        <taxon>Streptophyta</taxon>
        <taxon>Embryophyta</taxon>
        <taxon>Tracheophyta</taxon>
        <taxon>Spermatophyta</taxon>
        <taxon>Magnoliopsida</taxon>
        <taxon>eudicotyledons</taxon>
        <taxon>Gunneridae</taxon>
        <taxon>Pentapetalae</taxon>
        <taxon>rosids</taxon>
        <taxon>fabids</taxon>
        <taxon>Fabales</taxon>
        <taxon>Fabaceae</taxon>
        <taxon>Papilionoideae</taxon>
        <taxon>50 kb inversion clade</taxon>
        <taxon>NPAAA clade</taxon>
        <taxon>indigoferoid/millettioid clade</taxon>
        <taxon>Phaseoleae</taxon>
        <taxon>Vigna</taxon>
    </lineage>
</organism>
<dbReference type="Gene3D" id="3.80.10.10">
    <property type="entry name" value="Ribonuclease Inhibitor"/>
    <property type="match status" value="1"/>
</dbReference>
<dbReference type="InterPro" id="IPR001810">
    <property type="entry name" value="F-box_dom"/>
</dbReference>
<dbReference type="PANTHER" id="PTHR31900">
    <property type="entry name" value="F-BOX/RNI SUPERFAMILY PROTEIN-RELATED"/>
    <property type="match status" value="1"/>
</dbReference>
<evidence type="ECO:0000256" key="1">
    <source>
        <dbReference type="SAM" id="MobiDB-lite"/>
    </source>
</evidence>
<dbReference type="RefSeq" id="XP_022637536.1">
    <property type="nucleotide sequence ID" value="XM_022781815.1"/>
</dbReference>
<keyword evidence="3" id="KW-1185">Reference proteome</keyword>
<reference evidence="4 5" key="2">
    <citation type="submission" date="2025-04" db="UniProtKB">
        <authorList>
            <consortium name="RefSeq"/>
        </authorList>
    </citation>
    <scope>IDENTIFICATION</scope>
    <source>
        <tissue evidence="4 5">Leaf</tissue>
    </source>
</reference>
<dbReference type="CDD" id="cd22160">
    <property type="entry name" value="F-box_AtFBL13-like"/>
    <property type="match status" value="1"/>
</dbReference>
<evidence type="ECO:0000313" key="3">
    <source>
        <dbReference type="Proteomes" id="UP000087766"/>
    </source>
</evidence>
<name>A0A3Q0F229_VIGRR</name>
<sequence>MKRDNFYGRESSKEEKENKEKDKEKEEDMFTKLPEQIIVHILSFLDAKIAVQTSVLNKRFRYLWVSLPVINFDEASFQDAESFEDFVFNFLSCRDTSTNVFNFNLKCRKDHAPIHRDNHVVYYIIYHVIDTPSITTNIEVLTILAECALSKLPKLSVCTSLTTLKLTYILTLTKNFDIPSLKHLYLCCCRFVVGRVNSFDPFKGCVNLESLHIDRCTYHDEINTFKISTPNLLDLNISHFLVDGEFGENDCVFELQTPRLRYFKYDGYRLYCFSTEINLLFVEELYIDVGLLPKDIYSLYTLIELFEIMQRAKSISLSSKIIEVLSMFPDELEDKCSPFTRMETFELIGDTSSSFAMPQDVKNYLFGEDNSSFTPQTEFEQFVFDYFKRASNRIMRVENSVLKVEKKVDELIQNYINSAYLKE</sequence>
<dbReference type="KEGG" id="vra:111241825"/>